<dbReference type="InterPro" id="IPR036379">
    <property type="entry name" value="A-amylase_inhib_sf"/>
</dbReference>
<dbReference type="GO" id="GO:0015066">
    <property type="term" value="F:alpha-amylase inhibitor activity"/>
    <property type="evidence" value="ECO:0007669"/>
    <property type="project" value="InterPro"/>
</dbReference>
<reference evidence="2 3" key="1">
    <citation type="submission" date="2017-09" db="EMBL/GenBank/DDBJ databases">
        <authorList>
            <person name="Lee N."/>
            <person name="Cho B.-K."/>
        </authorList>
    </citation>
    <scope>NUCLEOTIDE SEQUENCE [LARGE SCALE GENOMIC DNA]</scope>
    <source>
        <strain evidence="2 3">ATCC 12853</strain>
    </source>
</reference>
<gene>
    <name evidence="2" type="ORF">CP970_16710</name>
</gene>
<dbReference type="RefSeq" id="WP_150493484.1">
    <property type="nucleotide sequence ID" value="NZ_CP023699.1"/>
</dbReference>
<evidence type="ECO:0000313" key="3">
    <source>
        <dbReference type="Proteomes" id="UP000325529"/>
    </source>
</evidence>
<keyword evidence="1" id="KW-0732">Signal</keyword>
<name>A0A5J6GGN4_STRKN</name>
<feature type="signal peptide" evidence="1">
    <location>
        <begin position="1"/>
        <end position="44"/>
    </location>
</feature>
<dbReference type="SUPFAM" id="SSF49498">
    <property type="entry name" value="alpha-Amylase inhibitor tendamistat"/>
    <property type="match status" value="1"/>
</dbReference>
<protein>
    <submittedName>
        <fullName evidence="2">Uncharacterized protein</fullName>
    </submittedName>
</protein>
<accession>A0A5J6GGN4</accession>
<dbReference type="OrthoDB" id="3543903at2"/>
<evidence type="ECO:0000313" key="2">
    <source>
        <dbReference type="EMBL" id="QEU92326.1"/>
    </source>
</evidence>
<dbReference type="AlphaFoldDB" id="A0A5J6GGN4"/>
<dbReference type="Proteomes" id="UP000325529">
    <property type="component" value="Chromosome"/>
</dbReference>
<organism evidence="2 3">
    <name type="scientific">Streptomyces kanamyceticus</name>
    <dbReference type="NCBI Taxonomy" id="1967"/>
    <lineage>
        <taxon>Bacteria</taxon>
        <taxon>Bacillati</taxon>
        <taxon>Actinomycetota</taxon>
        <taxon>Actinomycetes</taxon>
        <taxon>Kitasatosporales</taxon>
        <taxon>Streptomycetaceae</taxon>
        <taxon>Streptomyces</taxon>
    </lineage>
</organism>
<proteinExistence type="predicted"/>
<dbReference type="EMBL" id="CP023699">
    <property type="protein sequence ID" value="QEU92326.1"/>
    <property type="molecule type" value="Genomic_DNA"/>
</dbReference>
<keyword evidence="3" id="KW-1185">Reference proteome</keyword>
<dbReference type="Gene3D" id="2.60.40.20">
    <property type="entry name" value="Alpha-amylase inhibitor"/>
    <property type="match status" value="1"/>
</dbReference>
<evidence type="ECO:0000256" key="1">
    <source>
        <dbReference type="SAM" id="SignalP"/>
    </source>
</evidence>
<sequence length="117" mass="12641">MRRTHLTKGPDMTYGKRLARLTTGALAASALLATGLATAPAATAAPVTAIQGTAPSCVKRDVIKHKKYVKVTNLCGEAMHLKVVIDWGNDSPCLTYQHGEQWEWNWGRGSYGKVVTC</sequence>
<feature type="chain" id="PRO_5023840975" evidence="1">
    <location>
        <begin position="45"/>
        <end position="117"/>
    </location>
</feature>
<dbReference type="KEGG" id="ska:CP970_16710"/>